<dbReference type="InterPro" id="IPR025113">
    <property type="entry name" value="TRL-like"/>
</dbReference>
<proteinExistence type="predicted"/>
<evidence type="ECO:0000256" key="1">
    <source>
        <dbReference type="SAM" id="SignalP"/>
    </source>
</evidence>
<dbReference type="Proteomes" id="UP001597044">
    <property type="component" value="Unassembled WGS sequence"/>
</dbReference>
<dbReference type="EMBL" id="JBHTIT010000001">
    <property type="protein sequence ID" value="MFD0949762.1"/>
    <property type="molecule type" value="Genomic_DNA"/>
</dbReference>
<feature type="signal peptide" evidence="1">
    <location>
        <begin position="1"/>
        <end position="24"/>
    </location>
</feature>
<evidence type="ECO:0000313" key="2">
    <source>
        <dbReference type="EMBL" id="MFD0949762.1"/>
    </source>
</evidence>
<evidence type="ECO:0000313" key="3">
    <source>
        <dbReference type="Proteomes" id="UP001597044"/>
    </source>
</evidence>
<gene>
    <name evidence="2" type="ORF">ACFQ0F_05080</name>
</gene>
<name>A0ABW3HI05_9GAMM</name>
<dbReference type="PROSITE" id="PS51257">
    <property type="entry name" value="PROKAR_LIPOPROTEIN"/>
    <property type="match status" value="1"/>
</dbReference>
<feature type="chain" id="PRO_5046165036" evidence="1">
    <location>
        <begin position="25"/>
        <end position="105"/>
    </location>
</feature>
<protein>
    <submittedName>
        <fullName evidence="2">TRL-like family protein</fullName>
    </submittedName>
</protein>
<keyword evidence="3" id="KW-1185">Reference proteome</keyword>
<dbReference type="Pfam" id="PF13146">
    <property type="entry name" value="TRL"/>
    <property type="match status" value="1"/>
</dbReference>
<organism evidence="2 3">
    <name type="scientific">Paraperlucidibaca wandonensis</name>
    <dbReference type="NCBI Taxonomy" id="1268273"/>
    <lineage>
        <taxon>Bacteria</taxon>
        <taxon>Pseudomonadati</taxon>
        <taxon>Pseudomonadota</taxon>
        <taxon>Gammaproteobacteria</taxon>
        <taxon>Moraxellales</taxon>
        <taxon>Moraxellaceae</taxon>
        <taxon>Paraperlucidibaca</taxon>
    </lineage>
</organism>
<reference evidence="3" key="1">
    <citation type="journal article" date="2019" name="Int. J. Syst. Evol. Microbiol.">
        <title>The Global Catalogue of Microorganisms (GCM) 10K type strain sequencing project: providing services to taxonomists for standard genome sequencing and annotation.</title>
        <authorList>
            <consortium name="The Broad Institute Genomics Platform"/>
            <consortium name="The Broad Institute Genome Sequencing Center for Infectious Disease"/>
            <person name="Wu L."/>
            <person name="Ma J."/>
        </authorList>
    </citation>
    <scope>NUCLEOTIDE SEQUENCE [LARGE SCALE GENOMIC DNA]</scope>
    <source>
        <strain evidence="3">CCUG 63419</strain>
    </source>
</reference>
<dbReference type="RefSeq" id="WP_340676479.1">
    <property type="nucleotide sequence ID" value="NZ_JBHTIT010000001.1"/>
</dbReference>
<sequence>MHLIKKIAAAAALTASLSGCVAVATPTLGLVYTNVRAPIMATENEAANKQGTSCATSLLGLFAFGDASIEKAKRSANITKVSSVSYDSFSLLGAYGRFCTLVTGS</sequence>
<comment type="caution">
    <text evidence="2">The sequence shown here is derived from an EMBL/GenBank/DDBJ whole genome shotgun (WGS) entry which is preliminary data.</text>
</comment>
<keyword evidence="1" id="KW-0732">Signal</keyword>
<accession>A0ABW3HI05</accession>